<accession>H2XLW8</accession>
<name>H2XLW8_CIOIN</name>
<dbReference type="HOGENOM" id="CLU_2921899_0_0_1"/>
<reference evidence="3" key="4">
    <citation type="submission" date="2025-09" db="UniProtKB">
        <authorList>
            <consortium name="Ensembl"/>
        </authorList>
    </citation>
    <scope>IDENTIFICATION</scope>
</reference>
<dbReference type="Proteomes" id="UP000008144">
    <property type="component" value="Chromosome 12"/>
</dbReference>
<dbReference type="InParanoid" id="H2XLW8"/>
<dbReference type="InterPro" id="IPR006652">
    <property type="entry name" value="Kelch_1"/>
</dbReference>
<reference evidence="4" key="1">
    <citation type="journal article" date="2002" name="Science">
        <title>The draft genome of Ciona intestinalis: insights into chordate and vertebrate origins.</title>
        <authorList>
            <person name="Dehal P."/>
            <person name="Satou Y."/>
            <person name="Campbell R.K."/>
            <person name="Chapman J."/>
            <person name="Degnan B."/>
            <person name="De Tomaso A."/>
            <person name="Davidson B."/>
            <person name="Di Gregorio A."/>
            <person name="Gelpke M."/>
            <person name="Goodstein D.M."/>
            <person name="Harafuji N."/>
            <person name="Hastings K.E."/>
            <person name="Ho I."/>
            <person name="Hotta K."/>
            <person name="Huang W."/>
            <person name="Kawashima T."/>
            <person name="Lemaire P."/>
            <person name="Martinez D."/>
            <person name="Meinertzhagen I.A."/>
            <person name="Necula S."/>
            <person name="Nonaka M."/>
            <person name="Putnam N."/>
            <person name="Rash S."/>
            <person name="Saiga H."/>
            <person name="Satake M."/>
            <person name="Terry A."/>
            <person name="Yamada L."/>
            <person name="Wang H.G."/>
            <person name="Awazu S."/>
            <person name="Azumi K."/>
            <person name="Boore J."/>
            <person name="Branno M."/>
            <person name="Chin-Bow S."/>
            <person name="DeSantis R."/>
            <person name="Doyle S."/>
            <person name="Francino P."/>
            <person name="Keys D.N."/>
            <person name="Haga S."/>
            <person name="Hayashi H."/>
            <person name="Hino K."/>
            <person name="Imai K.S."/>
            <person name="Inaba K."/>
            <person name="Kano S."/>
            <person name="Kobayashi K."/>
            <person name="Kobayashi M."/>
            <person name="Lee B.I."/>
            <person name="Makabe K.W."/>
            <person name="Manohar C."/>
            <person name="Matassi G."/>
            <person name="Medina M."/>
            <person name="Mochizuki Y."/>
            <person name="Mount S."/>
            <person name="Morishita T."/>
            <person name="Miura S."/>
            <person name="Nakayama A."/>
            <person name="Nishizaka S."/>
            <person name="Nomoto H."/>
            <person name="Ohta F."/>
            <person name="Oishi K."/>
            <person name="Rigoutsos I."/>
            <person name="Sano M."/>
            <person name="Sasaki A."/>
            <person name="Sasakura Y."/>
            <person name="Shoguchi E."/>
            <person name="Shin-i T."/>
            <person name="Spagnuolo A."/>
            <person name="Stainier D."/>
            <person name="Suzuki M.M."/>
            <person name="Tassy O."/>
            <person name="Takatori N."/>
            <person name="Tokuoka M."/>
            <person name="Yagi K."/>
            <person name="Yoshizaki F."/>
            <person name="Wada S."/>
            <person name="Zhang C."/>
            <person name="Hyatt P.D."/>
            <person name="Larimer F."/>
            <person name="Detter C."/>
            <person name="Doggett N."/>
            <person name="Glavina T."/>
            <person name="Hawkins T."/>
            <person name="Richardson P."/>
            <person name="Lucas S."/>
            <person name="Kohara Y."/>
            <person name="Levine M."/>
            <person name="Satoh N."/>
            <person name="Rokhsar D.S."/>
        </authorList>
    </citation>
    <scope>NUCLEOTIDE SEQUENCE [LARGE SCALE GENOMIC DNA]</scope>
</reference>
<evidence type="ECO:0000313" key="4">
    <source>
        <dbReference type="Proteomes" id="UP000008144"/>
    </source>
</evidence>
<evidence type="ECO:0000313" key="3">
    <source>
        <dbReference type="Ensembl" id="ENSCINP00000030650.1"/>
    </source>
</evidence>
<reference evidence="3" key="2">
    <citation type="journal article" date="2008" name="Genome Biol.">
        <title>Improved genome assembly and evidence-based global gene model set for the chordate Ciona intestinalis: new insight into intron and operon populations.</title>
        <authorList>
            <person name="Satou Y."/>
            <person name="Mineta K."/>
            <person name="Ogasawara M."/>
            <person name="Sasakura Y."/>
            <person name="Shoguchi E."/>
            <person name="Ueno K."/>
            <person name="Yamada L."/>
            <person name="Matsumoto J."/>
            <person name="Wasserscheid J."/>
            <person name="Dewar K."/>
            <person name="Wiley G.B."/>
            <person name="Macmil S.L."/>
            <person name="Roe B.A."/>
            <person name="Zeller R.W."/>
            <person name="Hastings K.E."/>
            <person name="Lemaire P."/>
            <person name="Lindquist E."/>
            <person name="Endo T."/>
            <person name="Hotta K."/>
            <person name="Inaba K."/>
        </authorList>
    </citation>
    <scope>NUCLEOTIDE SEQUENCE [LARGE SCALE GENOMIC DNA]</scope>
    <source>
        <strain evidence="3">wild type</strain>
    </source>
</reference>
<dbReference type="Pfam" id="PF01344">
    <property type="entry name" value="Kelch_1"/>
    <property type="match status" value="1"/>
</dbReference>
<sequence>MNMERSSHAACVAQNKIYVVGGLDSNRKVVKSIECYDDQTDKWSVVGETEVELYSHSMVAV</sequence>
<organism evidence="3 4">
    <name type="scientific">Ciona intestinalis</name>
    <name type="common">Transparent sea squirt</name>
    <name type="synonym">Ascidia intestinalis</name>
    <dbReference type="NCBI Taxonomy" id="7719"/>
    <lineage>
        <taxon>Eukaryota</taxon>
        <taxon>Metazoa</taxon>
        <taxon>Chordata</taxon>
        <taxon>Tunicata</taxon>
        <taxon>Ascidiacea</taxon>
        <taxon>Phlebobranchia</taxon>
        <taxon>Cionidae</taxon>
        <taxon>Ciona</taxon>
    </lineage>
</organism>
<dbReference type="SUPFAM" id="SSF117281">
    <property type="entry name" value="Kelch motif"/>
    <property type="match status" value="1"/>
</dbReference>
<evidence type="ECO:0000256" key="1">
    <source>
        <dbReference type="ARBA" id="ARBA00022441"/>
    </source>
</evidence>
<dbReference type="PANTHER" id="PTHR46344:SF27">
    <property type="entry name" value="KELCH REPEAT SUPERFAMILY PROTEIN"/>
    <property type="match status" value="1"/>
</dbReference>
<protein>
    <submittedName>
        <fullName evidence="3">Uncharacterized protein</fullName>
    </submittedName>
</protein>
<keyword evidence="1" id="KW-0880">Kelch repeat</keyword>
<keyword evidence="2" id="KW-0677">Repeat</keyword>
<dbReference type="Ensembl" id="ENSCINT00000034649.1">
    <property type="protein sequence ID" value="ENSCINP00000030650.1"/>
    <property type="gene ID" value="ENSCING00000020830.1"/>
</dbReference>
<dbReference type="PANTHER" id="PTHR46344">
    <property type="entry name" value="OS02G0202900 PROTEIN"/>
    <property type="match status" value="1"/>
</dbReference>
<dbReference type="Gene3D" id="2.120.10.80">
    <property type="entry name" value="Kelch-type beta propeller"/>
    <property type="match status" value="1"/>
</dbReference>
<dbReference type="SMART" id="SM00612">
    <property type="entry name" value="Kelch"/>
    <property type="match status" value="1"/>
</dbReference>
<dbReference type="EMBL" id="EAAA01000950">
    <property type="status" value="NOT_ANNOTATED_CDS"/>
    <property type="molecule type" value="Genomic_DNA"/>
</dbReference>
<evidence type="ECO:0000256" key="2">
    <source>
        <dbReference type="ARBA" id="ARBA00022737"/>
    </source>
</evidence>
<reference evidence="3" key="3">
    <citation type="submission" date="2025-08" db="UniProtKB">
        <authorList>
            <consortium name="Ensembl"/>
        </authorList>
    </citation>
    <scope>IDENTIFICATION</scope>
</reference>
<proteinExistence type="predicted"/>
<dbReference type="InterPro" id="IPR015915">
    <property type="entry name" value="Kelch-typ_b-propeller"/>
</dbReference>
<dbReference type="AlphaFoldDB" id="H2XLW8"/>
<keyword evidence="4" id="KW-1185">Reference proteome</keyword>